<dbReference type="InterPro" id="IPR036322">
    <property type="entry name" value="WD40_repeat_dom_sf"/>
</dbReference>
<comment type="function">
    <text evidence="7">Required for maturation of ribosomal RNAs and formation of the large ribosomal subunit.</text>
</comment>
<dbReference type="InterPro" id="IPR028598">
    <property type="entry name" value="BOP1/Erb1"/>
</dbReference>
<evidence type="ECO:0000313" key="12">
    <source>
        <dbReference type="Proteomes" id="UP000762676"/>
    </source>
</evidence>
<feature type="region of interest" description="Disordered" evidence="9">
    <location>
        <begin position="1"/>
        <end position="123"/>
    </location>
</feature>
<feature type="compositionally biased region" description="Acidic residues" evidence="9">
    <location>
        <begin position="39"/>
        <end position="85"/>
    </location>
</feature>
<dbReference type="InterPro" id="IPR001680">
    <property type="entry name" value="WD40_rpt"/>
</dbReference>
<evidence type="ECO:0000256" key="9">
    <source>
        <dbReference type="SAM" id="MobiDB-lite"/>
    </source>
</evidence>
<dbReference type="GO" id="GO:0070545">
    <property type="term" value="C:PeBoW complex"/>
    <property type="evidence" value="ECO:0007669"/>
    <property type="project" value="TreeGrafter"/>
</dbReference>
<dbReference type="GO" id="GO:0000466">
    <property type="term" value="P:maturation of 5.8S rRNA from tricistronic rRNA transcript (SSU-rRNA, 5.8S rRNA, LSU-rRNA)"/>
    <property type="evidence" value="ECO:0007669"/>
    <property type="project" value="UniProtKB-UniRule"/>
</dbReference>
<comment type="subcellular location">
    <subcellularLocation>
        <location evidence="7">Nucleus</location>
        <location evidence="7">Nucleolus</location>
    </subcellularLocation>
    <subcellularLocation>
        <location evidence="7">Nucleus</location>
        <location evidence="7">Nucleoplasm</location>
    </subcellularLocation>
</comment>
<dbReference type="PANTHER" id="PTHR17605">
    <property type="entry name" value="RIBOSOME BIOGENESIS PROTEIN BOP1 BLOCK OF PROLIFERATION 1 PROTEIN"/>
    <property type="match status" value="1"/>
</dbReference>
<reference evidence="11 12" key="1">
    <citation type="journal article" date="2021" name="Elife">
        <title>Chloroplast acquisition without the gene transfer in kleptoplastic sea slugs, Plakobranchus ocellatus.</title>
        <authorList>
            <person name="Maeda T."/>
            <person name="Takahashi S."/>
            <person name="Yoshida T."/>
            <person name="Shimamura S."/>
            <person name="Takaki Y."/>
            <person name="Nagai Y."/>
            <person name="Toyoda A."/>
            <person name="Suzuki Y."/>
            <person name="Arimoto A."/>
            <person name="Ishii H."/>
            <person name="Satoh N."/>
            <person name="Nishiyama T."/>
            <person name="Hasebe M."/>
            <person name="Maruyama T."/>
            <person name="Minagawa J."/>
            <person name="Obokata J."/>
            <person name="Shigenobu S."/>
        </authorList>
    </citation>
    <scope>NUCLEOTIDE SEQUENCE [LARGE SCALE GENOMIC DNA]</scope>
</reference>
<dbReference type="GO" id="GO:0043021">
    <property type="term" value="F:ribonucleoprotein complex binding"/>
    <property type="evidence" value="ECO:0007669"/>
    <property type="project" value="UniProtKB-UniRule"/>
</dbReference>
<evidence type="ECO:0000259" key="10">
    <source>
        <dbReference type="SMART" id="SM01035"/>
    </source>
</evidence>
<dbReference type="Pfam" id="PF00400">
    <property type="entry name" value="WD40"/>
    <property type="match status" value="4"/>
</dbReference>
<dbReference type="PROSITE" id="PS50082">
    <property type="entry name" value="WD_REPEATS_2"/>
    <property type="match status" value="1"/>
</dbReference>
<dbReference type="FunFam" id="2.130.10.10:FF:000061">
    <property type="entry name" value="Ribosome biogenesis protein BOP1 homolog"/>
    <property type="match status" value="1"/>
</dbReference>
<feature type="compositionally biased region" description="Acidic residues" evidence="9">
    <location>
        <begin position="112"/>
        <end position="121"/>
    </location>
</feature>
<dbReference type="GO" id="GO:0030687">
    <property type="term" value="C:preribosome, large subunit precursor"/>
    <property type="evidence" value="ECO:0007669"/>
    <property type="project" value="UniProtKB-UniRule"/>
</dbReference>
<evidence type="ECO:0000256" key="6">
    <source>
        <dbReference type="ARBA" id="ARBA00055102"/>
    </source>
</evidence>
<dbReference type="SMART" id="SM00320">
    <property type="entry name" value="WD40"/>
    <property type="match status" value="6"/>
</dbReference>
<feature type="compositionally biased region" description="Basic and acidic residues" evidence="9">
    <location>
        <begin position="99"/>
        <end position="111"/>
    </location>
</feature>
<dbReference type="EMBL" id="BMAT01003631">
    <property type="protein sequence ID" value="GFR59221.1"/>
    <property type="molecule type" value="Genomic_DNA"/>
</dbReference>
<name>A0AAV4EEX1_9GAST</name>
<accession>A0AAV4EEX1</accession>
<evidence type="ECO:0000256" key="8">
    <source>
        <dbReference type="PROSITE-ProRule" id="PRU00221"/>
    </source>
</evidence>
<comment type="function">
    <text evidence="6">Component of the PeBoW complex, which is required for maturation of 28S and 5.8S ribosomal RNAs and formation of the 60S ribosome.</text>
</comment>
<dbReference type="InterPro" id="IPR012953">
    <property type="entry name" value="BOP1_N_dom"/>
</dbReference>
<evidence type="ECO:0000256" key="5">
    <source>
        <dbReference type="ARBA" id="ARBA00023242"/>
    </source>
</evidence>
<feature type="repeat" description="WD" evidence="8">
    <location>
        <begin position="367"/>
        <end position="408"/>
    </location>
</feature>
<keyword evidence="2 7" id="KW-0698">rRNA processing</keyword>
<dbReference type="SMART" id="SM01035">
    <property type="entry name" value="BOP1NT"/>
    <property type="match status" value="1"/>
</dbReference>
<dbReference type="PROSITE" id="PS00678">
    <property type="entry name" value="WD_REPEATS_1"/>
    <property type="match status" value="1"/>
</dbReference>
<dbReference type="Gene3D" id="2.130.10.10">
    <property type="entry name" value="YVTN repeat-like/Quinoprotein amine dehydrogenase"/>
    <property type="match status" value="2"/>
</dbReference>
<organism evidence="11 12">
    <name type="scientific">Elysia marginata</name>
    <dbReference type="NCBI Taxonomy" id="1093978"/>
    <lineage>
        <taxon>Eukaryota</taxon>
        <taxon>Metazoa</taxon>
        <taxon>Spiralia</taxon>
        <taxon>Lophotrochozoa</taxon>
        <taxon>Mollusca</taxon>
        <taxon>Gastropoda</taxon>
        <taxon>Heterobranchia</taxon>
        <taxon>Euthyneura</taxon>
        <taxon>Panpulmonata</taxon>
        <taxon>Sacoglossa</taxon>
        <taxon>Placobranchoidea</taxon>
        <taxon>Plakobranchidae</taxon>
        <taxon>Elysia</taxon>
    </lineage>
</organism>
<protein>
    <recommendedName>
        <fullName evidence="7">Ribosome biogenesis protein BOP1 homolog</fullName>
    </recommendedName>
</protein>
<evidence type="ECO:0000313" key="11">
    <source>
        <dbReference type="EMBL" id="GFR59221.1"/>
    </source>
</evidence>
<feature type="domain" description="BOP1 N-terminal" evidence="10">
    <location>
        <begin position="134"/>
        <end position="323"/>
    </location>
</feature>
<dbReference type="GO" id="GO:0000463">
    <property type="term" value="P:maturation of LSU-rRNA from tricistronic rRNA transcript (SSU-rRNA, 5.8S rRNA, LSU-rRNA)"/>
    <property type="evidence" value="ECO:0007669"/>
    <property type="project" value="UniProtKB-UniRule"/>
</dbReference>
<comment type="caution">
    <text evidence="11">The sequence shown here is derived from an EMBL/GenBank/DDBJ whole genome shotgun (WGS) entry which is preliminary data.</text>
</comment>
<dbReference type="HAMAP" id="MF_03027">
    <property type="entry name" value="BOP1"/>
    <property type="match status" value="1"/>
</dbReference>
<evidence type="ECO:0000256" key="3">
    <source>
        <dbReference type="ARBA" id="ARBA00022574"/>
    </source>
</evidence>
<keyword evidence="3 8" id="KW-0853">WD repeat</keyword>
<dbReference type="AlphaFoldDB" id="A0AAV4EEX1"/>
<evidence type="ECO:0000256" key="7">
    <source>
        <dbReference type="HAMAP-Rule" id="MF_03027"/>
    </source>
</evidence>
<keyword evidence="1 7" id="KW-0690">Ribosome biogenesis</keyword>
<dbReference type="GO" id="GO:0005654">
    <property type="term" value="C:nucleoplasm"/>
    <property type="evidence" value="ECO:0007669"/>
    <property type="project" value="UniProtKB-SubCell"/>
</dbReference>
<dbReference type="InterPro" id="IPR019775">
    <property type="entry name" value="WD40_repeat_CS"/>
</dbReference>
<proteinExistence type="inferred from homology"/>
<dbReference type="InterPro" id="IPR015943">
    <property type="entry name" value="WD40/YVTN_repeat-like_dom_sf"/>
</dbReference>
<dbReference type="SUPFAM" id="SSF50978">
    <property type="entry name" value="WD40 repeat-like"/>
    <property type="match status" value="1"/>
</dbReference>
<dbReference type="Pfam" id="PF08145">
    <property type="entry name" value="BOP1NT"/>
    <property type="match status" value="2"/>
</dbReference>
<evidence type="ECO:0000256" key="4">
    <source>
        <dbReference type="ARBA" id="ARBA00022737"/>
    </source>
</evidence>
<evidence type="ECO:0000256" key="2">
    <source>
        <dbReference type="ARBA" id="ARBA00022552"/>
    </source>
</evidence>
<gene>
    <name evidence="11" type="ORF">ElyMa_001788700</name>
</gene>
<keyword evidence="12" id="KW-1185">Reference proteome</keyword>
<comment type="similarity">
    <text evidence="7">Belongs to the WD repeat BOP1/ERB1 family.</text>
</comment>
<keyword evidence="4" id="KW-0677">Repeat</keyword>
<dbReference type="PANTHER" id="PTHR17605:SF0">
    <property type="entry name" value="RIBOSOME BIOGENESIS PROTEIN BOP1"/>
    <property type="match status" value="1"/>
</dbReference>
<sequence>MDKVTTKGKGKRKAKSLNEDEKEIDTGPSLLTHINTSDAESEASGDSEEEKSDSEESSSEEEGDTEEDDSDETDSDDDDDGDAGYDSDNVEKAQSSADPDTRLPSENGKDEYEYDSSDEEDVRNTIGNIPVNWYDEYDHIGYDVEGNKLIKPKQADALDEFLAKVDDPNYWRTVKNKSTGQKVLLSEEDLKQIQRIQSSTHPGGSDDLYAPEITKRYRMHIPAPKEPLPGHAESYNPPEEYLFDEEEEAKWDGQEPEERRMDFKPEKFGSYRSVPKYEKFINDRFHRLLDLYMASRQRKMKMNVNPEDLIPKRPEKKDLQPYPTREGMIYKDHKDMVRTISPDPSGQWLASEKKDLQPYPTREGMIYKDHKDMVRTISPDPSGQWLASGSDDATVKVWEIATGRCMKTIPMAGKVTCVVWNPNPAINLIAASVGSDVVLINPNVGDKLLSSNTDSMLDGYTEAANTSDQKSPVTWSTANTEEHTRGVRLKIEHQQQEIVNFTWHAKGDYFATVQKGSKGQAVLIHQLSRRQTQAPFSKPKGLVQRVIFHPVHPYFFVATQQHIRIYNLVKQELHKKLQANCKYISSIDIHPGGDNLIIGSYDSRLCWFDLDLSTKPYQTLKYHKKALRQVAYHKHYPLFASASDDGSIIVSHGKVFTDQLLNPLIVTVKILRGHKTANHLSVLDCKFHPTQPWVFSSGADGTIRLFV</sequence>
<evidence type="ECO:0000256" key="1">
    <source>
        <dbReference type="ARBA" id="ARBA00022517"/>
    </source>
</evidence>
<keyword evidence="5 7" id="KW-0539">Nucleus</keyword>
<feature type="compositionally biased region" description="Basic residues" evidence="9">
    <location>
        <begin position="1"/>
        <end position="15"/>
    </location>
</feature>
<dbReference type="Proteomes" id="UP000762676">
    <property type="component" value="Unassembled WGS sequence"/>
</dbReference>
<dbReference type="PROSITE" id="PS50294">
    <property type="entry name" value="WD_REPEATS_REGION"/>
    <property type="match status" value="1"/>
</dbReference>